<feature type="region of interest" description="Disordered" evidence="1">
    <location>
        <begin position="1"/>
        <end position="31"/>
    </location>
</feature>
<gene>
    <name evidence="2" type="ORF">GRQ65_03415</name>
</gene>
<evidence type="ECO:0000256" key="1">
    <source>
        <dbReference type="SAM" id="MobiDB-lite"/>
    </source>
</evidence>
<dbReference type="Pfam" id="PF12502">
    <property type="entry name" value="DUF3710"/>
    <property type="match status" value="1"/>
</dbReference>
<dbReference type="AlphaFoldDB" id="A0A6L7EYK9"/>
<dbReference type="Proteomes" id="UP000473325">
    <property type="component" value="Unassembled WGS sequence"/>
</dbReference>
<keyword evidence="3" id="KW-1185">Reference proteome</keyword>
<sequence length="220" mass="23154">MRFRRKGNDASAEGGADQGADQGRDHAAEVAEAAARALADGPLDADDIPHDHVERVDLGSLLIAPEQGRELRLQVDEASGTVQAVIIAGAEGAVELRAFAAPRGGDLWAEARPQIAAEVAQSGGTATERQGPWGTELVCRVGQRGGQQQLTRIIGINGPRWMLRASLLGKPAVDPDAATEWEDSIRRVAVQRGSHALPVGEPLPVTMPPQARRVEPPTGG</sequence>
<feature type="compositionally biased region" description="Low complexity" evidence="1">
    <location>
        <begin position="9"/>
        <end position="21"/>
    </location>
</feature>
<comment type="caution">
    <text evidence="2">The sequence shown here is derived from an EMBL/GenBank/DDBJ whole genome shotgun (WGS) entry which is preliminary data.</text>
</comment>
<dbReference type="RefSeq" id="WP_160875195.1">
    <property type="nucleotide sequence ID" value="NZ_WUEK01000002.1"/>
</dbReference>
<dbReference type="InterPro" id="IPR022183">
    <property type="entry name" value="DUF3710"/>
</dbReference>
<feature type="region of interest" description="Disordered" evidence="1">
    <location>
        <begin position="197"/>
        <end position="220"/>
    </location>
</feature>
<dbReference type="EMBL" id="WUEK01000002">
    <property type="protein sequence ID" value="MXG88592.1"/>
    <property type="molecule type" value="Genomic_DNA"/>
</dbReference>
<evidence type="ECO:0000313" key="2">
    <source>
        <dbReference type="EMBL" id="MXG88592.1"/>
    </source>
</evidence>
<protein>
    <submittedName>
        <fullName evidence="2">DUF3710 domain-containing protein</fullName>
    </submittedName>
</protein>
<proteinExistence type="predicted"/>
<organism evidence="2 3">
    <name type="scientific">Nocardioides flavescens</name>
    <dbReference type="NCBI Taxonomy" id="2691959"/>
    <lineage>
        <taxon>Bacteria</taxon>
        <taxon>Bacillati</taxon>
        <taxon>Actinomycetota</taxon>
        <taxon>Actinomycetes</taxon>
        <taxon>Propionibacteriales</taxon>
        <taxon>Nocardioidaceae</taxon>
        <taxon>Nocardioides</taxon>
    </lineage>
</organism>
<evidence type="ECO:0000313" key="3">
    <source>
        <dbReference type="Proteomes" id="UP000473325"/>
    </source>
</evidence>
<name>A0A6L7EYK9_9ACTN</name>
<accession>A0A6L7EYK9</accession>
<reference evidence="2 3" key="1">
    <citation type="submission" date="2019-12" db="EMBL/GenBank/DDBJ databases">
        <authorList>
            <person name="Kun Z."/>
        </authorList>
    </citation>
    <scope>NUCLEOTIDE SEQUENCE [LARGE SCALE GENOMIC DNA]</scope>
    <source>
        <strain evidence="2 3">YIM 123512</strain>
    </source>
</reference>